<dbReference type="PROSITE" id="PS00455">
    <property type="entry name" value="AMP_BINDING"/>
    <property type="match status" value="1"/>
</dbReference>
<name>A0ABS7QT87_9ACTN</name>
<dbReference type="Pfam" id="PF13193">
    <property type="entry name" value="AMP-binding_C"/>
    <property type="match status" value="1"/>
</dbReference>
<evidence type="ECO:0000313" key="3">
    <source>
        <dbReference type="EMBL" id="MBY8886403.1"/>
    </source>
</evidence>
<dbReference type="InterPro" id="IPR020845">
    <property type="entry name" value="AMP-binding_CS"/>
</dbReference>
<keyword evidence="4" id="KW-1185">Reference proteome</keyword>
<dbReference type="Gene3D" id="3.40.50.12780">
    <property type="entry name" value="N-terminal domain of ligase-like"/>
    <property type="match status" value="1"/>
</dbReference>
<feature type="domain" description="AMP-dependent synthetase/ligase" evidence="1">
    <location>
        <begin position="16"/>
        <end position="371"/>
    </location>
</feature>
<gene>
    <name evidence="3" type="ORF">K7472_16230</name>
</gene>
<feature type="domain" description="AMP-binding enzyme C-terminal" evidence="2">
    <location>
        <begin position="420"/>
        <end position="493"/>
    </location>
</feature>
<dbReference type="PANTHER" id="PTHR43767:SF1">
    <property type="entry name" value="NONRIBOSOMAL PEPTIDE SYNTHASE PES1 (EUROFUNG)-RELATED"/>
    <property type="match status" value="1"/>
</dbReference>
<dbReference type="InterPro" id="IPR050237">
    <property type="entry name" value="ATP-dep_AMP-bd_enzyme"/>
</dbReference>
<sequence length="521" mass="54463">MAGLPPVPVRVDALLSEAAAAHPGRTAVIAEGRGIGFAALDRKVTAVASALRELLPEPGAVVATASVLHPDFAVAYYAAARAGHVAAVVNPLMREEALLHVLTLSGAQAAFVDATVYERLAAVRDRLPSLRHIVLIGPATGQEPTMDTLAAGAATDFAPVPAAPDDVAVIQFTSGTTGLPKAVRLSHRNVTVNAAQIAAAHKLDGDAVAVNHLPTYHPMHLNSAFRAGATQVLFAGPDPAEAVAAANRYGATHFYSLPVRLARLAADPSLEGLRLTTVKRIASGGSGLPVAAARRLTQRFGIPVFQGYGLAETAPLTHSDDPDHPVHGSVGTPVAGTECRVVDIDTRAVLTEPDAVGEIQLRGPQVMLGYLGGPDGTGLEPDGWFSTGDAGRVDADGRLFLVDRLKDVFKCDNFLVAPSEVESALLGHAAVREAVVFDLPDPFSTAVAGALLVLRAGASLEGVLEEVNSRLPYYQQVRYAETVGTIPRSGNGKIQRRMLRDQLVERGAWQSLPAVPERASA</sequence>
<dbReference type="PANTHER" id="PTHR43767">
    <property type="entry name" value="LONG-CHAIN-FATTY-ACID--COA LIGASE"/>
    <property type="match status" value="1"/>
</dbReference>
<dbReference type="Pfam" id="PF00501">
    <property type="entry name" value="AMP-binding"/>
    <property type="match status" value="1"/>
</dbReference>
<organism evidence="3 4">
    <name type="scientific">Streptantibioticus parmotrematis</name>
    <dbReference type="NCBI Taxonomy" id="2873249"/>
    <lineage>
        <taxon>Bacteria</taxon>
        <taxon>Bacillati</taxon>
        <taxon>Actinomycetota</taxon>
        <taxon>Actinomycetes</taxon>
        <taxon>Kitasatosporales</taxon>
        <taxon>Streptomycetaceae</taxon>
        <taxon>Streptantibioticus</taxon>
    </lineage>
</organism>
<dbReference type="EMBL" id="JAINVZ010000010">
    <property type="protein sequence ID" value="MBY8886403.1"/>
    <property type="molecule type" value="Genomic_DNA"/>
</dbReference>
<dbReference type="GO" id="GO:0016874">
    <property type="term" value="F:ligase activity"/>
    <property type="evidence" value="ECO:0007669"/>
    <property type="project" value="UniProtKB-KW"/>
</dbReference>
<reference evidence="3 4" key="1">
    <citation type="submission" date="2021-08" db="EMBL/GenBank/DDBJ databases">
        <title>Streptomyces sp. PTM05 isolated from lichen.</title>
        <authorList>
            <person name="Somphong A."/>
            <person name="Phongsopitanun W."/>
            <person name="Tanasupawat S."/>
        </authorList>
    </citation>
    <scope>NUCLEOTIDE SEQUENCE [LARGE SCALE GENOMIC DNA]</scope>
    <source>
        <strain evidence="3 4">Ptm05</strain>
    </source>
</reference>
<protein>
    <submittedName>
        <fullName evidence="3">Acyl--CoA ligase</fullName>
    </submittedName>
</protein>
<dbReference type="InterPro" id="IPR000873">
    <property type="entry name" value="AMP-dep_synth/lig_dom"/>
</dbReference>
<comment type="caution">
    <text evidence="3">The sequence shown here is derived from an EMBL/GenBank/DDBJ whole genome shotgun (WGS) entry which is preliminary data.</text>
</comment>
<evidence type="ECO:0000259" key="1">
    <source>
        <dbReference type="Pfam" id="PF00501"/>
    </source>
</evidence>
<proteinExistence type="predicted"/>
<evidence type="ECO:0000259" key="2">
    <source>
        <dbReference type="Pfam" id="PF13193"/>
    </source>
</evidence>
<dbReference type="Gene3D" id="3.30.300.30">
    <property type="match status" value="1"/>
</dbReference>
<dbReference type="InterPro" id="IPR025110">
    <property type="entry name" value="AMP-bd_C"/>
</dbReference>
<dbReference type="InterPro" id="IPR042099">
    <property type="entry name" value="ANL_N_sf"/>
</dbReference>
<dbReference type="InterPro" id="IPR045851">
    <property type="entry name" value="AMP-bd_C_sf"/>
</dbReference>
<keyword evidence="3" id="KW-0436">Ligase</keyword>
<accession>A0ABS7QT87</accession>
<evidence type="ECO:0000313" key="4">
    <source>
        <dbReference type="Proteomes" id="UP001198565"/>
    </source>
</evidence>
<dbReference type="Proteomes" id="UP001198565">
    <property type="component" value="Unassembled WGS sequence"/>
</dbReference>
<dbReference type="SUPFAM" id="SSF56801">
    <property type="entry name" value="Acetyl-CoA synthetase-like"/>
    <property type="match status" value="1"/>
</dbReference>